<keyword evidence="3" id="KW-1185">Reference proteome</keyword>
<evidence type="ECO:0000259" key="1">
    <source>
        <dbReference type="PROSITE" id="PS50006"/>
    </source>
</evidence>
<sequence>MAKLFLSLDGNPIKEFRLTRPRTTIGRRPQNDIQIDNLAVSGLHTAIEVVGPLYFAEDLQSTNGTLLNGEKLTRHPLKSGDELTIGKYKLTFWREPAVAAKQADFEKTVVLNAPVAPAKDDIAPAAPVSSPPRNELTPVIRVLTGANAGRELVLTKNTTSLGKAGSQVALISKKGNQFYISHAEGRQRPLVNSRAITEQPQLLAEEDLIEIMGVRMAFFFR</sequence>
<reference evidence="2 3" key="1">
    <citation type="submission" date="2020-07" db="EMBL/GenBank/DDBJ databases">
        <title>Complete genome sequence of Chitinibacter sp. 2T18.</title>
        <authorList>
            <person name="Bae J.-W."/>
            <person name="Choi J.-W."/>
        </authorList>
    </citation>
    <scope>NUCLEOTIDE SEQUENCE [LARGE SCALE GENOMIC DNA]</scope>
    <source>
        <strain evidence="2 3">2T18</strain>
    </source>
</reference>
<dbReference type="EMBL" id="CP058627">
    <property type="protein sequence ID" value="QLG87080.1"/>
    <property type="molecule type" value="Genomic_DNA"/>
</dbReference>
<dbReference type="AlphaFoldDB" id="A0A7H9BEC5"/>
<dbReference type="Proteomes" id="UP000509597">
    <property type="component" value="Chromosome"/>
</dbReference>
<dbReference type="CDD" id="cd00060">
    <property type="entry name" value="FHA"/>
    <property type="match status" value="1"/>
</dbReference>
<feature type="domain" description="FHA" evidence="1">
    <location>
        <begin position="23"/>
        <end position="72"/>
    </location>
</feature>
<dbReference type="Pfam" id="PF00498">
    <property type="entry name" value="FHA"/>
    <property type="match status" value="1"/>
</dbReference>
<proteinExistence type="predicted"/>
<dbReference type="SMART" id="SM00240">
    <property type="entry name" value="FHA"/>
    <property type="match status" value="1"/>
</dbReference>
<dbReference type="RefSeq" id="WP_179357166.1">
    <property type="nucleotide sequence ID" value="NZ_CP058627.1"/>
</dbReference>
<dbReference type="InterPro" id="IPR000253">
    <property type="entry name" value="FHA_dom"/>
</dbReference>
<dbReference type="PANTHER" id="PTHR23308">
    <property type="entry name" value="NUCLEAR INHIBITOR OF PROTEIN PHOSPHATASE-1"/>
    <property type="match status" value="1"/>
</dbReference>
<organism evidence="2 3">
    <name type="scientific">Chitinibacter bivalviorum</name>
    <dbReference type="NCBI Taxonomy" id="2739434"/>
    <lineage>
        <taxon>Bacteria</taxon>
        <taxon>Pseudomonadati</taxon>
        <taxon>Pseudomonadota</taxon>
        <taxon>Betaproteobacteria</taxon>
        <taxon>Neisseriales</taxon>
        <taxon>Chitinibacteraceae</taxon>
        <taxon>Chitinibacter</taxon>
    </lineage>
</organism>
<dbReference type="PROSITE" id="PS50006">
    <property type="entry name" value="FHA_DOMAIN"/>
    <property type="match status" value="1"/>
</dbReference>
<accession>A0A7H9BEC5</accession>
<name>A0A7H9BEC5_9NEIS</name>
<dbReference type="SUPFAM" id="SSF49879">
    <property type="entry name" value="SMAD/FHA domain"/>
    <property type="match status" value="2"/>
</dbReference>
<dbReference type="InterPro" id="IPR008984">
    <property type="entry name" value="SMAD_FHA_dom_sf"/>
</dbReference>
<evidence type="ECO:0000313" key="3">
    <source>
        <dbReference type="Proteomes" id="UP000509597"/>
    </source>
</evidence>
<dbReference type="Gene3D" id="2.60.200.20">
    <property type="match status" value="1"/>
</dbReference>
<dbReference type="InterPro" id="IPR050923">
    <property type="entry name" value="Cell_Proc_Reg/RNA_Proc"/>
</dbReference>
<dbReference type="KEGG" id="chiz:HQ393_01815"/>
<protein>
    <submittedName>
        <fullName evidence="2">FHA domain-containing protein</fullName>
    </submittedName>
</protein>
<gene>
    <name evidence="2" type="ORF">HQ393_01815</name>
</gene>
<evidence type="ECO:0000313" key="2">
    <source>
        <dbReference type="EMBL" id="QLG87080.1"/>
    </source>
</evidence>